<reference evidence="1" key="2">
    <citation type="submission" date="2020-09" db="EMBL/GenBank/DDBJ databases">
        <authorList>
            <person name="Sun Q."/>
            <person name="Kim S."/>
        </authorList>
    </citation>
    <scope>NUCLEOTIDE SEQUENCE</scope>
    <source>
        <strain evidence="1">KCTC 12988</strain>
    </source>
</reference>
<accession>A0A918WHT9</accession>
<organism evidence="1 2">
    <name type="scientific">Roseibacillus persicicus</name>
    <dbReference type="NCBI Taxonomy" id="454148"/>
    <lineage>
        <taxon>Bacteria</taxon>
        <taxon>Pseudomonadati</taxon>
        <taxon>Verrucomicrobiota</taxon>
        <taxon>Verrucomicrobiia</taxon>
        <taxon>Verrucomicrobiales</taxon>
        <taxon>Verrucomicrobiaceae</taxon>
        <taxon>Roseibacillus</taxon>
    </lineage>
</organism>
<dbReference type="EMBL" id="BMXI01000004">
    <property type="protein sequence ID" value="GHC48966.1"/>
    <property type="molecule type" value="Genomic_DNA"/>
</dbReference>
<keyword evidence="2" id="KW-1185">Reference proteome</keyword>
<dbReference type="Proteomes" id="UP000644507">
    <property type="component" value="Unassembled WGS sequence"/>
</dbReference>
<comment type="caution">
    <text evidence="1">The sequence shown here is derived from an EMBL/GenBank/DDBJ whole genome shotgun (WGS) entry which is preliminary data.</text>
</comment>
<proteinExistence type="predicted"/>
<protein>
    <submittedName>
        <fullName evidence="1">Uncharacterized protein</fullName>
    </submittedName>
</protein>
<evidence type="ECO:0000313" key="2">
    <source>
        <dbReference type="Proteomes" id="UP000644507"/>
    </source>
</evidence>
<gene>
    <name evidence="1" type="ORF">GCM10007100_13660</name>
</gene>
<dbReference type="AlphaFoldDB" id="A0A918WHT9"/>
<evidence type="ECO:0000313" key="1">
    <source>
        <dbReference type="EMBL" id="GHC48966.1"/>
    </source>
</evidence>
<reference evidence="1" key="1">
    <citation type="journal article" date="2014" name="Int. J. Syst. Evol. Microbiol.">
        <title>Complete genome sequence of Corynebacterium casei LMG S-19264T (=DSM 44701T), isolated from a smear-ripened cheese.</title>
        <authorList>
            <consortium name="US DOE Joint Genome Institute (JGI-PGF)"/>
            <person name="Walter F."/>
            <person name="Albersmeier A."/>
            <person name="Kalinowski J."/>
            <person name="Ruckert C."/>
        </authorList>
    </citation>
    <scope>NUCLEOTIDE SEQUENCE</scope>
    <source>
        <strain evidence="1">KCTC 12988</strain>
    </source>
</reference>
<name>A0A918WHT9_9BACT</name>
<dbReference type="RefSeq" id="WP_189568720.1">
    <property type="nucleotide sequence ID" value="NZ_BMXI01000004.1"/>
</dbReference>
<sequence length="112" mass="13207">MEEMDLGPQPLDKLMTDWGLTNHELVEISTEQLTHKQVQRARKGRRLTLKMMMKVTRAFNVTIWHGLSKEEKEAYFEYGWKHLFNYAKGYDSEFVDPNEELKASRTSAPQED</sequence>